<dbReference type="PANTHER" id="PTHR32026">
    <property type="entry name" value="METHYLTRANSFERASE-LIKE PROTEIN 24"/>
    <property type="match status" value="1"/>
</dbReference>
<protein>
    <recommendedName>
        <fullName evidence="2">Methyltransferase domain-containing protein</fullName>
    </recommendedName>
</protein>
<accession>A0AAN8J4D7</accession>
<dbReference type="Proteomes" id="UP001347796">
    <property type="component" value="Unassembled WGS sequence"/>
</dbReference>
<gene>
    <name evidence="3" type="ORF">SNE40_021878</name>
</gene>
<dbReference type="PANTHER" id="PTHR32026:SF10">
    <property type="entry name" value="METHYLTRANSFERASE-LIKE PROTEIN 24-RELATED"/>
    <property type="match status" value="1"/>
</dbReference>
<feature type="transmembrane region" description="Helical" evidence="1">
    <location>
        <begin position="6"/>
        <end position="25"/>
    </location>
</feature>
<dbReference type="InterPro" id="IPR026913">
    <property type="entry name" value="METTL24"/>
</dbReference>
<dbReference type="Pfam" id="PF13383">
    <property type="entry name" value="Methyltransf_22"/>
    <property type="match status" value="1"/>
</dbReference>
<proteinExistence type="predicted"/>
<evidence type="ECO:0000313" key="4">
    <source>
        <dbReference type="Proteomes" id="UP001347796"/>
    </source>
</evidence>
<dbReference type="InterPro" id="IPR025714">
    <property type="entry name" value="Methyltranfer_dom"/>
</dbReference>
<evidence type="ECO:0000259" key="2">
    <source>
        <dbReference type="Pfam" id="PF13383"/>
    </source>
</evidence>
<dbReference type="EMBL" id="JAZGQO010000018">
    <property type="protein sequence ID" value="KAK6167960.1"/>
    <property type="molecule type" value="Genomic_DNA"/>
</dbReference>
<dbReference type="AlphaFoldDB" id="A0AAN8J4D7"/>
<keyword evidence="1" id="KW-0472">Membrane</keyword>
<comment type="caution">
    <text evidence="3">The sequence shown here is derived from an EMBL/GenBank/DDBJ whole genome shotgun (WGS) entry which is preliminary data.</text>
</comment>
<keyword evidence="1" id="KW-1133">Transmembrane helix</keyword>
<reference evidence="3 4" key="1">
    <citation type="submission" date="2024-01" db="EMBL/GenBank/DDBJ databases">
        <title>The genome of the rayed Mediterranean limpet Patella caerulea (Linnaeus, 1758).</title>
        <authorList>
            <person name="Anh-Thu Weber A."/>
            <person name="Halstead-Nussloch G."/>
        </authorList>
    </citation>
    <scope>NUCLEOTIDE SEQUENCE [LARGE SCALE GENOMIC DNA]</scope>
    <source>
        <strain evidence="3">AATW-2023a</strain>
        <tissue evidence="3">Whole specimen</tissue>
    </source>
</reference>
<feature type="domain" description="Methyltransferase" evidence="2">
    <location>
        <begin position="89"/>
        <end position="278"/>
    </location>
</feature>
<keyword evidence="1" id="KW-0812">Transmembrane</keyword>
<organism evidence="3 4">
    <name type="scientific">Patella caerulea</name>
    <name type="common">Rayed Mediterranean limpet</name>
    <dbReference type="NCBI Taxonomy" id="87958"/>
    <lineage>
        <taxon>Eukaryota</taxon>
        <taxon>Metazoa</taxon>
        <taxon>Spiralia</taxon>
        <taxon>Lophotrochozoa</taxon>
        <taxon>Mollusca</taxon>
        <taxon>Gastropoda</taxon>
        <taxon>Patellogastropoda</taxon>
        <taxon>Patelloidea</taxon>
        <taxon>Patellidae</taxon>
        <taxon>Patella</taxon>
    </lineage>
</organism>
<evidence type="ECO:0000313" key="3">
    <source>
        <dbReference type="EMBL" id="KAK6167960.1"/>
    </source>
</evidence>
<evidence type="ECO:0000256" key="1">
    <source>
        <dbReference type="SAM" id="Phobius"/>
    </source>
</evidence>
<sequence>MRLTTGLVLSLWFFAFQIIVLNYFARLTPKDILDKGSRLVPVLCNQTEPNVSVQVLNRPTDLSSVIPSYTDLLKLTCPELEELFTSYLEKMQYDCKKIVRYGNTGDGGWDICEDQYYIPSKNSIVYSFGIANDFSFDDAISKRRHVRVHSFDPTNNMSDHQRSDLITFHALGIADYTGTTPKGWKVARLTDIKTRLGHNQGTVEIVKIDIEEAEWLILPEIIFSESLKGTKQLLMEWHIYPDKKRKKTIITHALQILRHLYRMGFRLFKLHYNPLCNEHPKSDYRYCPEMYFVNINKNM</sequence>
<name>A0AAN8J4D7_PATCE</name>
<keyword evidence="4" id="KW-1185">Reference proteome</keyword>